<dbReference type="RefSeq" id="WP_047251683.1">
    <property type="nucleotide sequence ID" value="NZ_CP011367.1"/>
</dbReference>
<protein>
    <submittedName>
        <fullName evidence="3">Cell shape determination protein CcmA</fullName>
    </submittedName>
</protein>
<reference evidence="3 4" key="1">
    <citation type="submission" date="2015-04" db="EMBL/GenBank/DDBJ databases">
        <title>Complete Sequence for the Genome of the Thioalkalivibrio versutus D301.</title>
        <authorList>
            <person name="Mu T."/>
            <person name="Zhou J."/>
            <person name="Xu X."/>
        </authorList>
    </citation>
    <scope>NUCLEOTIDE SEQUENCE [LARGE SCALE GENOMIC DNA]</scope>
    <source>
        <strain evidence="3 4">D301</strain>
    </source>
</reference>
<feature type="region of interest" description="Disordered" evidence="2">
    <location>
        <begin position="124"/>
        <end position="144"/>
    </location>
</feature>
<sequence length="144" mass="15341">MMGRKRGRRARKVDTLVGRHTVVHGDIEFGGGLHIEGRVIGDIRAATDSSAVLIVADGGVVEGHVAVPHLLMNGEVRGDVHVGEHVELGETARLAGNLYYTVLQMAEGAQIDGLLKRVEHPLEGELDGTGETQALANPTEDEHS</sequence>
<dbReference type="PANTHER" id="PTHR35024:SF4">
    <property type="entry name" value="POLYMER-FORMING CYTOSKELETAL PROTEIN"/>
    <property type="match status" value="1"/>
</dbReference>
<dbReference type="InterPro" id="IPR007607">
    <property type="entry name" value="BacA/B"/>
</dbReference>
<dbReference type="KEGG" id="tvr:TVD_11925"/>
<dbReference type="Pfam" id="PF04519">
    <property type="entry name" value="Bactofilin"/>
    <property type="match status" value="1"/>
</dbReference>
<evidence type="ECO:0000256" key="1">
    <source>
        <dbReference type="ARBA" id="ARBA00044755"/>
    </source>
</evidence>
<dbReference type="OrthoDB" id="5294247at2"/>
<comment type="similarity">
    <text evidence="1">Belongs to the bactofilin family.</text>
</comment>
<dbReference type="AlphaFoldDB" id="A0A0G3G8V9"/>
<dbReference type="EMBL" id="CP011367">
    <property type="protein sequence ID" value="AKJ96017.1"/>
    <property type="molecule type" value="Genomic_DNA"/>
</dbReference>
<dbReference type="PATRIC" id="fig|106634.4.peg.2430"/>
<gene>
    <name evidence="3" type="ORF">TVD_11925</name>
</gene>
<keyword evidence="4" id="KW-1185">Reference proteome</keyword>
<proteinExistence type="inferred from homology"/>
<evidence type="ECO:0000313" key="4">
    <source>
        <dbReference type="Proteomes" id="UP000064201"/>
    </source>
</evidence>
<evidence type="ECO:0000313" key="3">
    <source>
        <dbReference type="EMBL" id="AKJ96017.1"/>
    </source>
</evidence>
<evidence type="ECO:0000256" key="2">
    <source>
        <dbReference type="SAM" id="MobiDB-lite"/>
    </source>
</evidence>
<accession>A0A0G3G8V9</accession>
<name>A0A0G3G8V9_9GAMM</name>
<dbReference type="PANTHER" id="PTHR35024">
    <property type="entry name" value="HYPOTHETICAL CYTOSOLIC PROTEIN"/>
    <property type="match status" value="1"/>
</dbReference>
<dbReference type="Proteomes" id="UP000064201">
    <property type="component" value="Chromosome"/>
</dbReference>
<dbReference type="STRING" id="106634.TVD_11925"/>
<organism evidence="3 4">
    <name type="scientific">Thioalkalivibrio versutus</name>
    <dbReference type="NCBI Taxonomy" id="106634"/>
    <lineage>
        <taxon>Bacteria</taxon>
        <taxon>Pseudomonadati</taxon>
        <taxon>Pseudomonadota</taxon>
        <taxon>Gammaproteobacteria</taxon>
        <taxon>Chromatiales</taxon>
        <taxon>Ectothiorhodospiraceae</taxon>
        <taxon>Thioalkalivibrio</taxon>
    </lineage>
</organism>